<gene>
    <name evidence="3" type="primary">LOC113851142</name>
</gene>
<dbReference type="RefSeq" id="XP_027337422.1">
    <property type="nucleotide sequence ID" value="XM_027481621.1"/>
</dbReference>
<organism evidence="2 3">
    <name type="scientific">Abrus precatorius</name>
    <name type="common">Indian licorice</name>
    <name type="synonym">Glycine abrus</name>
    <dbReference type="NCBI Taxonomy" id="3816"/>
    <lineage>
        <taxon>Eukaryota</taxon>
        <taxon>Viridiplantae</taxon>
        <taxon>Streptophyta</taxon>
        <taxon>Embryophyta</taxon>
        <taxon>Tracheophyta</taxon>
        <taxon>Spermatophyta</taxon>
        <taxon>Magnoliopsida</taxon>
        <taxon>eudicotyledons</taxon>
        <taxon>Gunneridae</taxon>
        <taxon>Pentapetalae</taxon>
        <taxon>rosids</taxon>
        <taxon>fabids</taxon>
        <taxon>Fabales</taxon>
        <taxon>Fabaceae</taxon>
        <taxon>Papilionoideae</taxon>
        <taxon>50 kb inversion clade</taxon>
        <taxon>NPAAA clade</taxon>
        <taxon>indigoferoid/millettioid clade</taxon>
        <taxon>Abreae</taxon>
        <taxon>Abrus</taxon>
    </lineage>
</organism>
<sequence length="438" mass="50156">MASSCGKHASSLLLKDYLRDDLSSCSSSGFKSFPRRQCCTTVGFLKEKDLQLQRKKRNTRPRRRHDSSSFSTVSALQRASEAVMNAIKALPLSAKAKKGLLSRSLSRKLLSRRFWRKTAKEEESEGVRRRRTSFRDLIMEEKERDKTSSFKEDTVFAAPSFTASSGCDSNSWGESEFTFASTVTSSGISNDSEAVQLQGTKEGSLHHKIDGVTTIDWPNEKEQFSPVSILDWPFDEEECHKSHFNSTSTTCSLLEGAKHKHMQKRRHFKNLASLEPVALEKRFAWSELEDESHNHSTKQCSVSVPIMRTQNGNNNVRHHNIEENARDLLSLVKWSNSSNSLIVELENLLFDYFKQSIEENKDIDHSKKLHLCKVAEDWIHGEAQELYLGWEVQGGRCVYIREMDKCKEWKNYGQDIQHLVLELENEVFADLVNELLLD</sequence>
<protein>
    <submittedName>
        <fullName evidence="3">Uncharacterized protein LOC113851142</fullName>
    </submittedName>
</protein>
<reference evidence="2" key="1">
    <citation type="journal article" date="2019" name="Toxins">
        <title>Detection of Abrin-Like and Prepropulchellin-Like Toxin Genes and Transcripts Using Whole Genome Sequencing and Full-Length Transcript Sequencing of Abrus precatorius.</title>
        <authorList>
            <person name="Hovde B.T."/>
            <person name="Daligault H.E."/>
            <person name="Hanschen E.R."/>
            <person name="Kunde Y.A."/>
            <person name="Johnson M.B."/>
            <person name="Starkenburg S.R."/>
            <person name="Johnson S.L."/>
        </authorList>
    </citation>
    <scope>NUCLEOTIDE SEQUENCE [LARGE SCALE GENOMIC DNA]</scope>
</reference>
<evidence type="ECO:0000313" key="3">
    <source>
        <dbReference type="RefSeq" id="XP_027337422.1"/>
    </source>
</evidence>
<dbReference type="PANTHER" id="PTHR33623:SF4">
    <property type="entry name" value="DUF4378 DOMAIN-CONTAINING PROTEIN"/>
    <property type="match status" value="1"/>
</dbReference>
<evidence type="ECO:0000313" key="2">
    <source>
        <dbReference type="Proteomes" id="UP000694853"/>
    </source>
</evidence>
<reference evidence="3" key="2">
    <citation type="submission" date="2025-08" db="UniProtKB">
        <authorList>
            <consortium name="RefSeq"/>
        </authorList>
    </citation>
    <scope>IDENTIFICATION</scope>
    <source>
        <tissue evidence="3">Young leaves</tissue>
    </source>
</reference>
<feature type="compositionally biased region" description="Basic residues" evidence="1">
    <location>
        <begin position="53"/>
        <end position="65"/>
    </location>
</feature>
<dbReference type="KEGG" id="aprc:113851142"/>
<name>A0A8B8K0X4_ABRPR</name>
<evidence type="ECO:0000256" key="1">
    <source>
        <dbReference type="SAM" id="MobiDB-lite"/>
    </source>
</evidence>
<feature type="region of interest" description="Disordered" evidence="1">
    <location>
        <begin position="50"/>
        <end position="73"/>
    </location>
</feature>
<proteinExistence type="predicted"/>
<dbReference type="PANTHER" id="PTHR33623">
    <property type="entry name" value="OS04G0572500 PROTEIN"/>
    <property type="match status" value="1"/>
</dbReference>
<accession>A0A8B8K0X4</accession>
<keyword evidence="2" id="KW-1185">Reference proteome</keyword>
<dbReference type="GeneID" id="113851142"/>
<dbReference type="Proteomes" id="UP000694853">
    <property type="component" value="Unplaced"/>
</dbReference>
<dbReference type="OrthoDB" id="668456at2759"/>
<dbReference type="AlphaFoldDB" id="A0A8B8K0X4"/>